<accession>A0A8S1KRX7</accession>
<evidence type="ECO:0000313" key="2">
    <source>
        <dbReference type="Proteomes" id="UP000692954"/>
    </source>
</evidence>
<proteinExistence type="predicted"/>
<dbReference type="EMBL" id="CAJJDN010000011">
    <property type="protein sequence ID" value="CAD8057657.1"/>
    <property type="molecule type" value="Genomic_DNA"/>
</dbReference>
<comment type="caution">
    <text evidence="1">The sequence shown here is derived from an EMBL/GenBank/DDBJ whole genome shotgun (WGS) entry which is preliminary data.</text>
</comment>
<dbReference type="OrthoDB" id="298397at2759"/>
<evidence type="ECO:0000313" key="1">
    <source>
        <dbReference type="EMBL" id="CAD8057657.1"/>
    </source>
</evidence>
<dbReference type="Proteomes" id="UP000692954">
    <property type="component" value="Unassembled WGS sequence"/>
</dbReference>
<reference evidence="1" key="1">
    <citation type="submission" date="2021-01" db="EMBL/GenBank/DDBJ databases">
        <authorList>
            <consortium name="Genoscope - CEA"/>
            <person name="William W."/>
        </authorList>
    </citation>
    <scope>NUCLEOTIDE SEQUENCE</scope>
</reference>
<keyword evidence="2" id="KW-1185">Reference proteome</keyword>
<organism evidence="1 2">
    <name type="scientific">Paramecium sonneborni</name>
    <dbReference type="NCBI Taxonomy" id="65129"/>
    <lineage>
        <taxon>Eukaryota</taxon>
        <taxon>Sar</taxon>
        <taxon>Alveolata</taxon>
        <taxon>Ciliophora</taxon>
        <taxon>Intramacronucleata</taxon>
        <taxon>Oligohymenophorea</taxon>
        <taxon>Peniculida</taxon>
        <taxon>Parameciidae</taxon>
        <taxon>Paramecium</taxon>
    </lineage>
</organism>
<dbReference type="AlphaFoldDB" id="A0A8S1KRX7"/>
<sequence length="250" mass="29200">MFQSSQFSDQKNQSGFKQGINYNEQVTHMNIRMMKQLKVSFNDKNEILYNNKQITLIKLLARKEDTYEKDGKGIIVINDDSGQEKLIVMFQEGDYIKDMFQIVQTEDKKTSYFNFLLRVRNNRDTINYDIMNIAKINQSGQIISHLQNIIHQDCKQNQMRSSNFKQTQIKIDEEEEQFQQTQITLADKILNYIKTITQQQGSVSIARQSIFNEFSKIENLQEIKKSIKELLDNGNILLGQGGENTFMLAD</sequence>
<gene>
    <name evidence="1" type="ORF">PSON_ATCC_30995.1.T0110327</name>
</gene>
<name>A0A8S1KRX7_9CILI</name>
<protein>
    <submittedName>
        <fullName evidence="1">Uncharacterized protein</fullName>
    </submittedName>
</protein>